<keyword evidence="7 10" id="KW-1133">Transmembrane helix</keyword>
<evidence type="ECO:0000256" key="10">
    <source>
        <dbReference type="SAM" id="Phobius"/>
    </source>
</evidence>
<accession>A0A1F8DJ43</accession>
<keyword evidence="9" id="KW-0961">Cell wall biogenesis/degradation</keyword>
<evidence type="ECO:0000256" key="5">
    <source>
        <dbReference type="ARBA" id="ARBA00022960"/>
    </source>
</evidence>
<dbReference type="Proteomes" id="UP000177596">
    <property type="component" value="Unassembled WGS sequence"/>
</dbReference>
<feature type="domain" description="Penicillin-binding protein transpeptidase" evidence="11">
    <location>
        <begin position="219"/>
        <end position="535"/>
    </location>
</feature>
<dbReference type="SUPFAM" id="SSF56601">
    <property type="entry name" value="beta-lactamase/transpeptidase-like"/>
    <property type="match status" value="1"/>
</dbReference>
<dbReference type="InterPro" id="IPR012338">
    <property type="entry name" value="Beta-lactam/transpept-like"/>
</dbReference>
<reference evidence="13 14" key="1">
    <citation type="journal article" date="2016" name="Nat. Commun.">
        <title>Thousands of microbial genomes shed light on interconnected biogeochemical processes in an aquifer system.</title>
        <authorList>
            <person name="Anantharaman K."/>
            <person name="Brown C.T."/>
            <person name="Hug L.A."/>
            <person name="Sharon I."/>
            <person name="Castelle C.J."/>
            <person name="Probst A.J."/>
            <person name="Thomas B.C."/>
            <person name="Singh A."/>
            <person name="Wilkins M.J."/>
            <person name="Karaoz U."/>
            <person name="Brodie E.L."/>
            <person name="Williams K.H."/>
            <person name="Hubbard S.S."/>
            <person name="Banfield J.F."/>
        </authorList>
    </citation>
    <scope>NUCLEOTIDE SEQUENCE [LARGE SCALE GENOMIC DNA]</scope>
</reference>
<proteinExistence type="predicted"/>
<organism evidence="13 14">
    <name type="scientific">Candidatus Woesebacteria bacterium RIFOXYD1_FULL_43_18</name>
    <dbReference type="NCBI Taxonomy" id="1802551"/>
    <lineage>
        <taxon>Bacteria</taxon>
        <taxon>Candidatus Woeseibacteriota</taxon>
    </lineage>
</organism>
<dbReference type="PANTHER" id="PTHR30627:SF2">
    <property type="entry name" value="PEPTIDOGLYCAN D,D-TRANSPEPTIDASE MRDA"/>
    <property type="match status" value="1"/>
</dbReference>
<comment type="subcellular location">
    <subcellularLocation>
        <location evidence="2">Cell membrane</location>
    </subcellularLocation>
    <subcellularLocation>
        <location evidence="1">Membrane</location>
        <topology evidence="1">Single-pass membrane protein</topology>
    </subcellularLocation>
</comment>
<dbReference type="GO" id="GO:0071555">
    <property type="term" value="P:cell wall organization"/>
    <property type="evidence" value="ECO:0007669"/>
    <property type="project" value="TreeGrafter"/>
</dbReference>
<name>A0A1F8DJ43_9BACT</name>
<dbReference type="GO" id="GO:0008658">
    <property type="term" value="F:penicillin binding"/>
    <property type="evidence" value="ECO:0007669"/>
    <property type="project" value="InterPro"/>
</dbReference>
<keyword evidence="5" id="KW-0133">Cell shape</keyword>
<protein>
    <recommendedName>
        <fullName evidence="15">Penicillin-binding protein 2</fullName>
    </recommendedName>
</protein>
<evidence type="ECO:0008006" key="15">
    <source>
        <dbReference type="Google" id="ProtNLM"/>
    </source>
</evidence>
<keyword evidence="8 10" id="KW-0472">Membrane</keyword>
<dbReference type="PANTHER" id="PTHR30627">
    <property type="entry name" value="PEPTIDOGLYCAN D,D-TRANSPEPTIDASE"/>
    <property type="match status" value="1"/>
</dbReference>
<gene>
    <name evidence="13" type="ORF">A2573_00860</name>
</gene>
<dbReference type="GO" id="GO:0046677">
    <property type="term" value="P:response to antibiotic"/>
    <property type="evidence" value="ECO:0007669"/>
    <property type="project" value="UniProtKB-KW"/>
</dbReference>
<comment type="caution">
    <text evidence="13">The sequence shown here is derived from an EMBL/GenBank/DDBJ whole genome shotgun (WGS) entry which is preliminary data.</text>
</comment>
<dbReference type="AlphaFoldDB" id="A0A1F8DJ43"/>
<feature type="domain" description="Penicillin-binding protein dimerisation" evidence="12">
    <location>
        <begin position="104"/>
        <end position="185"/>
    </location>
</feature>
<keyword evidence="3" id="KW-1003">Cell membrane</keyword>
<keyword evidence="4 10" id="KW-0812">Transmembrane</keyword>
<evidence type="ECO:0000259" key="11">
    <source>
        <dbReference type="Pfam" id="PF00905"/>
    </source>
</evidence>
<evidence type="ECO:0000256" key="9">
    <source>
        <dbReference type="ARBA" id="ARBA00023316"/>
    </source>
</evidence>
<keyword evidence="6" id="KW-0573">Peptidoglycan synthesis</keyword>
<dbReference type="Gene3D" id="3.90.1310.10">
    <property type="entry name" value="Penicillin-binding protein 2a (Domain 2)"/>
    <property type="match status" value="1"/>
</dbReference>
<dbReference type="InterPro" id="IPR001460">
    <property type="entry name" value="PCN-bd_Tpept"/>
</dbReference>
<dbReference type="EMBL" id="MGIL01000017">
    <property type="protein sequence ID" value="OGM88039.1"/>
    <property type="molecule type" value="Genomic_DNA"/>
</dbReference>
<evidence type="ECO:0000313" key="14">
    <source>
        <dbReference type="Proteomes" id="UP000177596"/>
    </source>
</evidence>
<evidence type="ECO:0000256" key="4">
    <source>
        <dbReference type="ARBA" id="ARBA00022692"/>
    </source>
</evidence>
<dbReference type="InterPro" id="IPR005311">
    <property type="entry name" value="PBP_dimer"/>
</dbReference>
<evidence type="ECO:0000256" key="2">
    <source>
        <dbReference type="ARBA" id="ARBA00004236"/>
    </source>
</evidence>
<evidence type="ECO:0000256" key="6">
    <source>
        <dbReference type="ARBA" id="ARBA00022984"/>
    </source>
</evidence>
<dbReference type="GO" id="GO:0008800">
    <property type="term" value="F:beta-lactamase activity"/>
    <property type="evidence" value="ECO:0007669"/>
    <property type="project" value="UniProtKB-EC"/>
</dbReference>
<dbReference type="Pfam" id="PF03717">
    <property type="entry name" value="PBP_dimer"/>
    <property type="match status" value="1"/>
</dbReference>
<evidence type="ECO:0000256" key="1">
    <source>
        <dbReference type="ARBA" id="ARBA00004167"/>
    </source>
</evidence>
<dbReference type="GO" id="GO:0005886">
    <property type="term" value="C:plasma membrane"/>
    <property type="evidence" value="ECO:0007669"/>
    <property type="project" value="TreeGrafter"/>
</dbReference>
<evidence type="ECO:0000256" key="8">
    <source>
        <dbReference type="ARBA" id="ARBA00023136"/>
    </source>
</evidence>
<dbReference type="Gene3D" id="3.40.710.10">
    <property type="entry name" value="DD-peptidase/beta-lactamase superfamily"/>
    <property type="match status" value="1"/>
</dbReference>
<sequence>MDSLSSVKSQSWLSWFLKGILILLFLILFAKLFEVQIIKGKYYQALSRENRVRHVPIPAPRGRILTRSGEELATNVEIKKRVKFVPNGSFEITDDLTGATQEEFITDYKRVYPLGDKFSHALGYLAQVSPDEVGKINPGCPEKGPRASDVLIGKTGLEQSYECSLLGSPGEELVEVSAAGEMIRVLGRREPVPGRDLKTTIDYGLQLQLVSEMEGKKGAAIVTDVTGQILAFYSYPTFDPNLFIDKDNNQEIGILLKDTGLPFFNRVISGTYHPGSVFKPVVALSALQEGTIDKSFRYNDPGVITINDYSYSNWYFTQYGRTEGLVDLVKAISRSTDTFFYTIGQMTGPDAIAKWAKSFGLDSPTGIDIPGEVAGLIPTPEWKKETRNESWFLGNTYHMSIGQGDVSVTPIEINNYISGIATGGKLCKPRFNMESAQDCRTIGVSQNNLNLIREGMEAACTQGGTAYTFFDFSEKHKDISVACKTGTAEVGTDGIPHAWFTLFAPAENPQIVATVLVEKGGEGSSVAGPVARKIADYYFASQSD</sequence>
<evidence type="ECO:0000313" key="13">
    <source>
        <dbReference type="EMBL" id="OGM88039.1"/>
    </source>
</evidence>
<dbReference type="Pfam" id="PF00905">
    <property type="entry name" value="Transpeptidase"/>
    <property type="match status" value="1"/>
</dbReference>
<dbReference type="InterPro" id="IPR050515">
    <property type="entry name" value="Beta-lactam/transpept"/>
</dbReference>
<feature type="transmembrane region" description="Helical" evidence="10">
    <location>
        <begin position="12"/>
        <end position="33"/>
    </location>
</feature>
<dbReference type="InterPro" id="IPR036138">
    <property type="entry name" value="PBP_dimer_sf"/>
</dbReference>
<dbReference type="SUPFAM" id="SSF56519">
    <property type="entry name" value="Penicillin binding protein dimerisation domain"/>
    <property type="match status" value="1"/>
</dbReference>
<evidence type="ECO:0000256" key="3">
    <source>
        <dbReference type="ARBA" id="ARBA00022475"/>
    </source>
</evidence>
<evidence type="ECO:0000256" key="7">
    <source>
        <dbReference type="ARBA" id="ARBA00022989"/>
    </source>
</evidence>
<evidence type="ECO:0000259" key="12">
    <source>
        <dbReference type="Pfam" id="PF03717"/>
    </source>
</evidence>